<evidence type="ECO:0000313" key="8">
    <source>
        <dbReference type="EMBL" id="KAB1644942.1"/>
    </source>
</evidence>
<dbReference type="SMART" id="SM00155">
    <property type="entry name" value="PLDc"/>
    <property type="match status" value="2"/>
</dbReference>
<dbReference type="PROSITE" id="PS50035">
    <property type="entry name" value="PLD"/>
    <property type="match status" value="2"/>
</dbReference>
<name>A0A7J5BGB9_9MICO</name>
<sequence length="514" mass="59540">MIGPFTLLSSNPSYFVVASLYIVNLAIVVVTLFTIGNNRRPTTAVAWLLAISLIPYVGLLLFLLFGTNRLPKFRRNRQAEFDKIIRQATDEVQDSLGLTPVPEQYQPISALAHELTSIPHLPGNRIQIHDIYNDTIDEMSAEIDRAHSYVHLTFYAMGYDGVTEGFFDALERAVERGVRVRVLYDQVGSFRYPGYRKLKRRLNEIGCDWHRLYSIWPWEGGWQRIDLRNHRKLLVVDGRVGWMGSQNLISRDYHRKPTRRFGSLQWQDLMVRVAGPMALGLDAVFRSDWYVETGELADDGDDPTLQDYARHYEQELAASEDEGADTSVDYTRYDCQLVPSGPGYEHENNLRIFTQLLYMARHRVVIASPYFAPDDSMRYAITTAVQRGVEVHLHVSEHGDQFFTQHAQQSYYEELLRAGVRIWLYRTPYILHAKHMTVDDEVTILGSSNMDMRSFTLNAEVMLIVYGRDFARRFEWVEHSYRVNSRELTLEEWMSRSRLAFALDDLCRLTSVVQ</sequence>
<dbReference type="PANTHER" id="PTHR21248">
    <property type="entry name" value="CARDIOLIPIN SYNTHASE"/>
    <property type="match status" value="1"/>
</dbReference>
<comment type="subcellular location">
    <subcellularLocation>
        <location evidence="1">Cell membrane</location>
        <topology evidence="1">Multi-pass membrane protein</topology>
    </subcellularLocation>
</comment>
<comment type="caution">
    <text evidence="8">The sequence shown here is derived from an EMBL/GenBank/DDBJ whole genome shotgun (WGS) entry which is preliminary data.</text>
</comment>
<evidence type="ECO:0000256" key="4">
    <source>
        <dbReference type="ARBA" id="ARBA00022989"/>
    </source>
</evidence>
<gene>
    <name evidence="8" type="ORF">F8O05_01365</name>
</gene>
<evidence type="ECO:0000256" key="1">
    <source>
        <dbReference type="ARBA" id="ARBA00004651"/>
    </source>
</evidence>
<dbReference type="EMBL" id="WBKB01000001">
    <property type="protein sequence ID" value="KAB1644942.1"/>
    <property type="molecule type" value="Genomic_DNA"/>
</dbReference>
<keyword evidence="4 6" id="KW-1133">Transmembrane helix</keyword>
<dbReference type="Gene3D" id="3.30.870.10">
    <property type="entry name" value="Endonuclease Chain A"/>
    <property type="match status" value="2"/>
</dbReference>
<evidence type="ECO:0000256" key="5">
    <source>
        <dbReference type="ARBA" id="ARBA00023136"/>
    </source>
</evidence>
<keyword evidence="5 6" id="KW-0472">Membrane</keyword>
<dbReference type="InterPro" id="IPR027379">
    <property type="entry name" value="CLS_N"/>
</dbReference>
<evidence type="ECO:0000256" key="3">
    <source>
        <dbReference type="ARBA" id="ARBA00022692"/>
    </source>
</evidence>
<dbReference type="Pfam" id="PF13396">
    <property type="entry name" value="PLDc_N"/>
    <property type="match status" value="1"/>
</dbReference>
<protein>
    <submittedName>
        <fullName evidence="8">Cardiolipin synthase A</fullName>
    </submittedName>
</protein>
<evidence type="ECO:0000256" key="2">
    <source>
        <dbReference type="ARBA" id="ARBA00022475"/>
    </source>
</evidence>
<dbReference type="GO" id="GO:0008808">
    <property type="term" value="F:cardiolipin synthase activity"/>
    <property type="evidence" value="ECO:0007669"/>
    <property type="project" value="TreeGrafter"/>
</dbReference>
<keyword evidence="9" id="KW-1185">Reference proteome</keyword>
<keyword evidence="3 6" id="KW-0812">Transmembrane</keyword>
<dbReference type="SUPFAM" id="SSF56024">
    <property type="entry name" value="Phospholipase D/nuclease"/>
    <property type="match status" value="2"/>
</dbReference>
<keyword evidence="2" id="KW-1003">Cell membrane</keyword>
<dbReference type="InterPro" id="IPR001736">
    <property type="entry name" value="PLipase_D/transphosphatidylase"/>
</dbReference>
<feature type="domain" description="PLD phosphodiesterase" evidence="7">
    <location>
        <begin position="225"/>
        <end position="252"/>
    </location>
</feature>
<dbReference type="GO" id="GO:0032049">
    <property type="term" value="P:cardiolipin biosynthetic process"/>
    <property type="evidence" value="ECO:0007669"/>
    <property type="project" value="UniProtKB-ARBA"/>
</dbReference>
<dbReference type="Pfam" id="PF13091">
    <property type="entry name" value="PLDc_2"/>
    <property type="match status" value="2"/>
</dbReference>
<evidence type="ECO:0000256" key="6">
    <source>
        <dbReference type="SAM" id="Phobius"/>
    </source>
</evidence>
<dbReference type="AlphaFoldDB" id="A0A7J5BGB9"/>
<feature type="domain" description="PLD phosphodiesterase" evidence="7">
    <location>
        <begin position="427"/>
        <end position="454"/>
    </location>
</feature>
<feature type="transmembrane region" description="Helical" evidence="6">
    <location>
        <begin position="45"/>
        <end position="65"/>
    </location>
</feature>
<proteinExistence type="predicted"/>
<reference evidence="8 9" key="1">
    <citation type="submission" date="2019-09" db="EMBL/GenBank/DDBJ databases">
        <title>Phylogeny of genus Pseudoclavibacter and closely related genus.</title>
        <authorList>
            <person name="Li Y."/>
        </authorList>
    </citation>
    <scope>NUCLEOTIDE SEQUENCE [LARGE SCALE GENOMIC DNA]</scope>
    <source>
        <strain evidence="8 9">KCTC 13959</strain>
    </source>
</reference>
<dbReference type="OrthoDB" id="9762009at2"/>
<dbReference type="Proteomes" id="UP000433493">
    <property type="component" value="Unassembled WGS sequence"/>
</dbReference>
<dbReference type="InterPro" id="IPR025202">
    <property type="entry name" value="PLD-like_dom"/>
</dbReference>
<accession>A0A7J5BGB9</accession>
<evidence type="ECO:0000259" key="7">
    <source>
        <dbReference type="PROSITE" id="PS50035"/>
    </source>
</evidence>
<dbReference type="GO" id="GO:0005886">
    <property type="term" value="C:plasma membrane"/>
    <property type="evidence" value="ECO:0007669"/>
    <property type="project" value="UniProtKB-SubCell"/>
</dbReference>
<organism evidence="8 9">
    <name type="scientific">Gulosibacter chungangensis</name>
    <dbReference type="NCBI Taxonomy" id="979746"/>
    <lineage>
        <taxon>Bacteria</taxon>
        <taxon>Bacillati</taxon>
        <taxon>Actinomycetota</taxon>
        <taxon>Actinomycetes</taxon>
        <taxon>Micrococcales</taxon>
        <taxon>Microbacteriaceae</taxon>
        <taxon>Gulosibacter</taxon>
    </lineage>
</organism>
<dbReference type="CDD" id="cd09158">
    <property type="entry name" value="PLDc_EcCLS_like_2"/>
    <property type="match status" value="1"/>
</dbReference>
<dbReference type="PANTHER" id="PTHR21248:SF22">
    <property type="entry name" value="PHOSPHOLIPASE D"/>
    <property type="match status" value="1"/>
</dbReference>
<dbReference type="RefSeq" id="WP_158050954.1">
    <property type="nucleotide sequence ID" value="NZ_WBKB01000001.1"/>
</dbReference>
<feature type="transmembrane region" description="Helical" evidence="6">
    <location>
        <begin position="12"/>
        <end position="33"/>
    </location>
</feature>
<evidence type="ECO:0000313" key="9">
    <source>
        <dbReference type="Proteomes" id="UP000433493"/>
    </source>
</evidence>